<feature type="transmembrane region" description="Helical" evidence="1">
    <location>
        <begin position="406"/>
        <end position="435"/>
    </location>
</feature>
<name>U1FWA2_ENDPU</name>
<feature type="transmembrane region" description="Helical" evidence="1">
    <location>
        <begin position="456"/>
        <end position="480"/>
    </location>
</feature>
<keyword evidence="4" id="KW-1185">Reference proteome</keyword>
<protein>
    <submittedName>
        <fullName evidence="3">Uncharacterized protein</fullName>
    </submittedName>
</protein>
<feature type="transmembrane region" description="Helical" evidence="1">
    <location>
        <begin position="330"/>
        <end position="354"/>
    </location>
</feature>
<evidence type="ECO:0000256" key="1">
    <source>
        <dbReference type="SAM" id="Phobius"/>
    </source>
</evidence>
<keyword evidence="2" id="KW-0732">Signal</keyword>
<feature type="signal peptide" evidence="2">
    <location>
        <begin position="1"/>
        <end position="21"/>
    </location>
</feature>
<reference evidence="4" key="1">
    <citation type="journal article" date="2014" name="BMC Genomics">
        <title>Genome characteristics reveal the impact of lichenization on lichen-forming fungus Endocarpon pusillum Hedwig (Verrucariales, Ascomycota).</title>
        <authorList>
            <person name="Wang Y.-Y."/>
            <person name="Liu B."/>
            <person name="Zhang X.-Y."/>
            <person name="Zhou Q.-M."/>
            <person name="Zhang T."/>
            <person name="Li H."/>
            <person name="Yu Y.-F."/>
            <person name="Zhang X.-L."/>
            <person name="Hao X.-Y."/>
            <person name="Wang M."/>
            <person name="Wang L."/>
            <person name="Wei J.-C."/>
        </authorList>
    </citation>
    <scope>NUCLEOTIDE SEQUENCE [LARGE SCALE GENOMIC DNA]</scope>
    <source>
        <strain evidence="4">Z07020 / HMAS-L-300199</strain>
    </source>
</reference>
<keyword evidence="1" id="KW-1133">Transmembrane helix</keyword>
<accession>U1FWA2</accession>
<keyword evidence="1" id="KW-0472">Membrane</keyword>
<keyword evidence="1" id="KW-0812">Transmembrane</keyword>
<dbReference type="AlphaFoldDB" id="U1FWA2"/>
<evidence type="ECO:0000313" key="3">
    <source>
        <dbReference type="EMBL" id="ERF69117.1"/>
    </source>
</evidence>
<dbReference type="HOGENOM" id="CLU_038487_0_0_1"/>
<dbReference type="OMA" id="PWIRIST"/>
<dbReference type="eggNOG" id="ENOG502T4SE">
    <property type="taxonomic scope" value="Eukaryota"/>
</dbReference>
<evidence type="ECO:0000313" key="4">
    <source>
        <dbReference type="Proteomes" id="UP000019373"/>
    </source>
</evidence>
<dbReference type="RefSeq" id="XP_007805177.1">
    <property type="nucleotide sequence ID" value="XM_007806986.1"/>
</dbReference>
<feature type="transmembrane region" description="Helical" evidence="1">
    <location>
        <begin position="366"/>
        <end position="386"/>
    </location>
</feature>
<feature type="chain" id="PRO_5004609938" evidence="2">
    <location>
        <begin position="22"/>
        <end position="531"/>
    </location>
</feature>
<dbReference type="OrthoDB" id="4475349at2759"/>
<evidence type="ECO:0000256" key="2">
    <source>
        <dbReference type="SAM" id="SignalP"/>
    </source>
</evidence>
<dbReference type="GeneID" id="19236132"/>
<proteinExistence type="predicted"/>
<gene>
    <name evidence="3" type="ORF">EPUS_01073</name>
</gene>
<dbReference type="EMBL" id="KE721469">
    <property type="protein sequence ID" value="ERF69117.1"/>
    <property type="molecule type" value="Genomic_DNA"/>
</dbReference>
<dbReference type="Proteomes" id="UP000019373">
    <property type="component" value="Unassembled WGS sequence"/>
</dbReference>
<organism evidence="3 4">
    <name type="scientific">Endocarpon pusillum (strain Z07020 / HMAS-L-300199)</name>
    <name type="common">Lichen-forming fungus</name>
    <dbReference type="NCBI Taxonomy" id="1263415"/>
    <lineage>
        <taxon>Eukaryota</taxon>
        <taxon>Fungi</taxon>
        <taxon>Dikarya</taxon>
        <taxon>Ascomycota</taxon>
        <taxon>Pezizomycotina</taxon>
        <taxon>Eurotiomycetes</taxon>
        <taxon>Chaetothyriomycetidae</taxon>
        <taxon>Verrucariales</taxon>
        <taxon>Verrucariaceae</taxon>
        <taxon>Endocarpon</taxon>
    </lineage>
</organism>
<sequence length="531" mass="59788">MSRKVKIVCLSLLSTTPVVTAAISTLDDIRRSNLTWVGGFNRTVCYSRTLDYLNKNILANDSEVFFRDGSGRPMSGKQDITLTLPGCQALCGERQAWYWDIGPRITTWLIPILLLISNVELSPLDKRRFFAIIHLMGDPIDSIWSLVHKIDAWDRCYRLAAEQYADDPDRVQRVIATVFAGFEEIKGPDITLNYLLQTLIMTANPFQEAIYRQWRLAAVELADSRSDEILRTTLAVILYFYHVVASFVEEVGGDQSSPPGGRIGTAMFISWLVPVVLLSNSIGGFTSRRSASSILIRFAQSTGLELDFASRQSTRLRQSTPLEMIISNPLAAFIFCISIAPIVIGMTGSFVIMWHTLPVGFACRHLWIIAVFTLYFVSAFITWASHSRHFATGAYHWHFVLYKDGLIGVTSLLAIFLSSSGAFNSCYCFSGNLYYRGRGRVLLNSDPFYHRKNDTVYPAVVAICLFLELAVFAAMAWIWWNGLQVMRWSEKARAEEWEAAEGGTRPIPGHAARPQSRQQLIHRLVGEEPKK</sequence>